<feature type="domain" description="DUF1206" evidence="2">
    <location>
        <begin position="25"/>
        <end position="93"/>
    </location>
</feature>
<keyword evidence="1" id="KW-0472">Membrane</keyword>
<dbReference type="InterPro" id="IPR009597">
    <property type="entry name" value="DUF1206"/>
</dbReference>
<feature type="transmembrane region" description="Helical" evidence="1">
    <location>
        <begin position="195"/>
        <end position="224"/>
    </location>
</feature>
<name>A0ABW1AIH8_9ACTN</name>
<feature type="transmembrane region" description="Helical" evidence="1">
    <location>
        <begin position="109"/>
        <end position="130"/>
    </location>
</feature>
<feature type="domain" description="DUF1206" evidence="2">
    <location>
        <begin position="202"/>
        <end position="270"/>
    </location>
</feature>
<dbReference type="Pfam" id="PF06724">
    <property type="entry name" value="DUF1206"/>
    <property type="match status" value="3"/>
</dbReference>
<evidence type="ECO:0000256" key="1">
    <source>
        <dbReference type="SAM" id="Phobius"/>
    </source>
</evidence>
<comment type="caution">
    <text evidence="3">The sequence shown here is derived from an EMBL/GenBank/DDBJ whole genome shotgun (WGS) entry which is preliminary data.</text>
</comment>
<feature type="domain" description="DUF1206" evidence="2">
    <location>
        <begin position="109"/>
        <end position="176"/>
    </location>
</feature>
<feature type="transmembrane region" description="Helical" evidence="1">
    <location>
        <begin position="244"/>
        <end position="265"/>
    </location>
</feature>
<organism evidence="3 4">
    <name type="scientific">Actinomadura rugatobispora</name>
    <dbReference type="NCBI Taxonomy" id="1994"/>
    <lineage>
        <taxon>Bacteria</taxon>
        <taxon>Bacillati</taxon>
        <taxon>Actinomycetota</taxon>
        <taxon>Actinomycetes</taxon>
        <taxon>Streptosporangiales</taxon>
        <taxon>Thermomonosporaceae</taxon>
        <taxon>Actinomadura</taxon>
    </lineage>
</organism>
<feature type="transmembrane region" description="Helical" evidence="1">
    <location>
        <begin position="32"/>
        <end position="50"/>
    </location>
</feature>
<gene>
    <name evidence="3" type="ORF">ACFPZN_52095</name>
</gene>
<dbReference type="Proteomes" id="UP001596074">
    <property type="component" value="Unassembled WGS sequence"/>
</dbReference>
<keyword evidence="4" id="KW-1185">Reference proteome</keyword>
<keyword evidence="1" id="KW-0812">Transmembrane</keyword>
<reference evidence="4" key="1">
    <citation type="journal article" date="2019" name="Int. J. Syst. Evol. Microbiol.">
        <title>The Global Catalogue of Microorganisms (GCM) 10K type strain sequencing project: providing services to taxonomists for standard genome sequencing and annotation.</title>
        <authorList>
            <consortium name="The Broad Institute Genomics Platform"/>
            <consortium name="The Broad Institute Genome Sequencing Center for Infectious Disease"/>
            <person name="Wu L."/>
            <person name="Ma J."/>
        </authorList>
    </citation>
    <scope>NUCLEOTIDE SEQUENCE [LARGE SCALE GENOMIC DNA]</scope>
    <source>
        <strain evidence="4">KCTC 42087</strain>
    </source>
</reference>
<evidence type="ECO:0000259" key="2">
    <source>
        <dbReference type="Pfam" id="PF06724"/>
    </source>
</evidence>
<dbReference type="EMBL" id="JBHSON010000141">
    <property type="protein sequence ID" value="MFC5754215.1"/>
    <property type="molecule type" value="Genomic_DNA"/>
</dbReference>
<feature type="transmembrane region" description="Helical" evidence="1">
    <location>
        <begin position="150"/>
        <end position="174"/>
    </location>
</feature>
<accession>A0ABW1AIH8</accession>
<evidence type="ECO:0000313" key="4">
    <source>
        <dbReference type="Proteomes" id="UP001596074"/>
    </source>
</evidence>
<feature type="transmembrane region" description="Helical" evidence="1">
    <location>
        <begin position="70"/>
        <end position="88"/>
    </location>
</feature>
<protein>
    <submittedName>
        <fullName evidence="3">DUF1206 domain-containing protein</fullName>
    </submittedName>
</protein>
<dbReference type="RefSeq" id="WP_378292077.1">
    <property type="nucleotide sequence ID" value="NZ_JBHSON010000141.1"/>
</dbReference>
<keyword evidence="1" id="KW-1133">Transmembrane helix</keyword>
<sequence length="276" mass="28892">MAGTGVREAVRRTAGHAWFHHLTRVGLVGRGAIYLLIGLLAGRIGLGRGHGEADQKGALTAVAGTPGGTAALWLIVAGFAGLALWQFAEARYGRPVRDGHRAHNRLMSFARGLLYTMGFAASLAFAAGHGGGSSDQQSRTFTARAMAEPGGRWVVLAVGAGFLVVGAITIVKAVRREFLEELKTAGMRIRTRLTATVLGTTGNCARGLVLGGVGGFLVHAALTFDPGKARGLDGTLREFARTPAGPWLLLAVAAGLALFGAYSFFEARWRKVEATT</sequence>
<evidence type="ECO:0000313" key="3">
    <source>
        <dbReference type="EMBL" id="MFC5754215.1"/>
    </source>
</evidence>
<proteinExistence type="predicted"/>